<dbReference type="Proteomes" id="UP000308600">
    <property type="component" value="Unassembled WGS sequence"/>
</dbReference>
<evidence type="ECO:0000313" key="1">
    <source>
        <dbReference type="EMBL" id="TFK57758.1"/>
    </source>
</evidence>
<dbReference type="EMBL" id="ML210107">
    <property type="protein sequence ID" value="TFK57758.1"/>
    <property type="molecule type" value="Genomic_DNA"/>
</dbReference>
<reference evidence="1 2" key="1">
    <citation type="journal article" date="2019" name="Nat. Ecol. Evol.">
        <title>Megaphylogeny resolves global patterns of mushroom evolution.</title>
        <authorList>
            <person name="Varga T."/>
            <person name="Krizsan K."/>
            <person name="Foldi C."/>
            <person name="Dima B."/>
            <person name="Sanchez-Garcia M."/>
            <person name="Sanchez-Ramirez S."/>
            <person name="Szollosi G.J."/>
            <person name="Szarkandi J.G."/>
            <person name="Papp V."/>
            <person name="Albert L."/>
            <person name="Andreopoulos W."/>
            <person name="Angelini C."/>
            <person name="Antonin V."/>
            <person name="Barry K.W."/>
            <person name="Bougher N.L."/>
            <person name="Buchanan P."/>
            <person name="Buyck B."/>
            <person name="Bense V."/>
            <person name="Catcheside P."/>
            <person name="Chovatia M."/>
            <person name="Cooper J."/>
            <person name="Damon W."/>
            <person name="Desjardin D."/>
            <person name="Finy P."/>
            <person name="Geml J."/>
            <person name="Haridas S."/>
            <person name="Hughes K."/>
            <person name="Justo A."/>
            <person name="Karasinski D."/>
            <person name="Kautmanova I."/>
            <person name="Kiss B."/>
            <person name="Kocsube S."/>
            <person name="Kotiranta H."/>
            <person name="LaButti K.M."/>
            <person name="Lechner B.E."/>
            <person name="Liimatainen K."/>
            <person name="Lipzen A."/>
            <person name="Lukacs Z."/>
            <person name="Mihaltcheva S."/>
            <person name="Morgado L.N."/>
            <person name="Niskanen T."/>
            <person name="Noordeloos M.E."/>
            <person name="Ohm R.A."/>
            <person name="Ortiz-Santana B."/>
            <person name="Ovrebo C."/>
            <person name="Racz N."/>
            <person name="Riley R."/>
            <person name="Savchenko A."/>
            <person name="Shiryaev A."/>
            <person name="Soop K."/>
            <person name="Spirin V."/>
            <person name="Szebenyi C."/>
            <person name="Tomsovsky M."/>
            <person name="Tulloss R.E."/>
            <person name="Uehling J."/>
            <person name="Grigoriev I.V."/>
            <person name="Vagvolgyi C."/>
            <person name="Papp T."/>
            <person name="Martin F.M."/>
            <person name="Miettinen O."/>
            <person name="Hibbett D.S."/>
            <person name="Nagy L.G."/>
        </authorList>
    </citation>
    <scope>NUCLEOTIDE SEQUENCE [LARGE SCALE GENOMIC DNA]</scope>
    <source>
        <strain evidence="1 2">NL-1719</strain>
    </source>
</reference>
<sequence length="114" mass="13277">MSEKPLLQIVIEQAGHKCVFLPKFHCELNPIELVWAQVKHYFRERADGTFPTAKKLAIESLNSVSTEKIRRCFSHCWRYLDHYRGGMDITKAEYAMKQFKSHRRIPGAGRVPAM</sequence>
<keyword evidence="2" id="KW-1185">Reference proteome</keyword>
<gene>
    <name evidence="1" type="ORF">BDN72DRAFT_782883</name>
</gene>
<protein>
    <submittedName>
        <fullName evidence="1">Uncharacterized protein</fullName>
    </submittedName>
</protein>
<name>A0ACD2ZW83_9AGAR</name>
<accession>A0ACD2ZW83</accession>
<evidence type="ECO:0000313" key="2">
    <source>
        <dbReference type="Proteomes" id="UP000308600"/>
    </source>
</evidence>
<organism evidence="1 2">
    <name type="scientific">Pluteus cervinus</name>
    <dbReference type="NCBI Taxonomy" id="181527"/>
    <lineage>
        <taxon>Eukaryota</taxon>
        <taxon>Fungi</taxon>
        <taxon>Dikarya</taxon>
        <taxon>Basidiomycota</taxon>
        <taxon>Agaricomycotina</taxon>
        <taxon>Agaricomycetes</taxon>
        <taxon>Agaricomycetidae</taxon>
        <taxon>Agaricales</taxon>
        <taxon>Pluteineae</taxon>
        <taxon>Pluteaceae</taxon>
        <taxon>Pluteus</taxon>
    </lineage>
</organism>
<proteinExistence type="predicted"/>